<sequence>MAERAHRQLGFGGDLTDGSPIQAVAEDHPAHGCHDVLTALLGIDGSRHVFFLAHPC</sequence>
<dbReference type="Proteomes" id="UP001501842">
    <property type="component" value="Unassembled WGS sequence"/>
</dbReference>
<accession>A0ABP6GCS9</accession>
<evidence type="ECO:0000313" key="2">
    <source>
        <dbReference type="Proteomes" id="UP001501842"/>
    </source>
</evidence>
<protein>
    <submittedName>
        <fullName evidence="1">Uncharacterized protein</fullName>
    </submittedName>
</protein>
<proteinExistence type="predicted"/>
<gene>
    <name evidence="1" type="ORF">GCM10010439_04920</name>
</gene>
<evidence type="ECO:0000313" key="1">
    <source>
        <dbReference type="EMBL" id="GAA2719424.1"/>
    </source>
</evidence>
<comment type="caution">
    <text evidence="1">The sequence shown here is derived from an EMBL/GenBank/DDBJ whole genome shotgun (WGS) entry which is preliminary data.</text>
</comment>
<organism evidence="1 2">
    <name type="scientific">Actinocorallia aurantiaca</name>
    <dbReference type="NCBI Taxonomy" id="46204"/>
    <lineage>
        <taxon>Bacteria</taxon>
        <taxon>Bacillati</taxon>
        <taxon>Actinomycetota</taxon>
        <taxon>Actinomycetes</taxon>
        <taxon>Streptosporangiales</taxon>
        <taxon>Thermomonosporaceae</taxon>
        <taxon>Actinocorallia</taxon>
    </lineage>
</organism>
<keyword evidence="2" id="KW-1185">Reference proteome</keyword>
<reference evidence="2" key="1">
    <citation type="journal article" date="2019" name="Int. J. Syst. Evol. Microbiol.">
        <title>The Global Catalogue of Microorganisms (GCM) 10K type strain sequencing project: providing services to taxonomists for standard genome sequencing and annotation.</title>
        <authorList>
            <consortium name="The Broad Institute Genomics Platform"/>
            <consortium name="The Broad Institute Genome Sequencing Center for Infectious Disease"/>
            <person name="Wu L."/>
            <person name="Ma J."/>
        </authorList>
    </citation>
    <scope>NUCLEOTIDE SEQUENCE [LARGE SCALE GENOMIC DNA]</scope>
    <source>
        <strain evidence="2">JCM 8201</strain>
    </source>
</reference>
<dbReference type="EMBL" id="BAAATZ010000002">
    <property type="protein sequence ID" value="GAA2719424.1"/>
    <property type="molecule type" value="Genomic_DNA"/>
</dbReference>
<name>A0ABP6GCS9_9ACTN</name>